<sequence>MLGAARGPVTGRVLDIGLVYVRMQSDTGPVAVPNSQALNAVVCPPGYQTDTDVPLVPTDQPLAGRQSGG</sequence>
<dbReference type="RefSeq" id="WP_192748625.1">
    <property type="nucleotide sequence ID" value="NZ_BAABJL010000102.1"/>
</dbReference>
<evidence type="ECO:0000313" key="3">
    <source>
        <dbReference type="Proteomes" id="UP000638648"/>
    </source>
</evidence>
<comment type="caution">
    <text evidence="2">The sequence shown here is derived from an EMBL/GenBank/DDBJ whole genome shotgun (WGS) entry which is preliminary data.</text>
</comment>
<dbReference type="AlphaFoldDB" id="A0A927MPD4"/>
<keyword evidence="3" id="KW-1185">Reference proteome</keyword>
<proteinExistence type="predicted"/>
<dbReference type="Proteomes" id="UP000638648">
    <property type="component" value="Unassembled WGS sequence"/>
</dbReference>
<feature type="region of interest" description="Disordered" evidence="1">
    <location>
        <begin position="50"/>
        <end position="69"/>
    </location>
</feature>
<evidence type="ECO:0000313" key="2">
    <source>
        <dbReference type="EMBL" id="MBE1603941.1"/>
    </source>
</evidence>
<organism evidence="2 3">
    <name type="scientific">Actinopolymorpha pittospori</name>
    <dbReference type="NCBI Taxonomy" id="648752"/>
    <lineage>
        <taxon>Bacteria</taxon>
        <taxon>Bacillati</taxon>
        <taxon>Actinomycetota</taxon>
        <taxon>Actinomycetes</taxon>
        <taxon>Propionibacteriales</taxon>
        <taxon>Actinopolymorphaceae</taxon>
        <taxon>Actinopolymorpha</taxon>
    </lineage>
</organism>
<dbReference type="EMBL" id="JADBEM010000001">
    <property type="protein sequence ID" value="MBE1603941.1"/>
    <property type="molecule type" value="Genomic_DNA"/>
</dbReference>
<accession>A0A927MPD4</accession>
<protein>
    <submittedName>
        <fullName evidence="2">Uncharacterized protein</fullName>
    </submittedName>
</protein>
<reference evidence="2" key="1">
    <citation type="submission" date="2020-10" db="EMBL/GenBank/DDBJ databases">
        <title>Sequencing the genomes of 1000 actinobacteria strains.</title>
        <authorList>
            <person name="Klenk H.-P."/>
        </authorList>
    </citation>
    <scope>NUCLEOTIDE SEQUENCE</scope>
    <source>
        <strain evidence="2">DSM 45354</strain>
    </source>
</reference>
<name>A0A927MPD4_9ACTN</name>
<gene>
    <name evidence="2" type="ORF">HEB94_000789</name>
</gene>
<evidence type="ECO:0000256" key="1">
    <source>
        <dbReference type="SAM" id="MobiDB-lite"/>
    </source>
</evidence>